<evidence type="ECO:0008006" key="10">
    <source>
        <dbReference type="Google" id="ProtNLM"/>
    </source>
</evidence>
<feature type="compositionally biased region" description="Low complexity" evidence="7">
    <location>
        <begin position="488"/>
        <end position="499"/>
    </location>
</feature>
<evidence type="ECO:0000256" key="2">
    <source>
        <dbReference type="ARBA" id="ARBA00022833"/>
    </source>
</evidence>
<keyword evidence="3" id="KW-0805">Transcription regulation</keyword>
<dbReference type="InterPro" id="IPR052360">
    <property type="entry name" value="Transcr_Regulatory_Proteins"/>
</dbReference>
<dbReference type="Proteomes" id="UP000054383">
    <property type="component" value="Unassembled WGS sequence"/>
</dbReference>
<keyword evidence="2" id="KW-0862">Zinc</keyword>
<organism evidence="8 9">
    <name type="scientific">Talaromyces islandicus</name>
    <name type="common">Penicillium islandicum</name>
    <dbReference type="NCBI Taxonomy" id="28573"/>
    <lineage>
        <taxon>Eukaryota</taxon>
        <taxon>Fungi</taxon>
        <taxon>Dikarya</taxon>
        <taxon>Ascomycota</taxon>
        <taxon>Pezizomycotina</taxon>
        <taxon>Eurotiomycetes</taxon>
        <taxon>Eurotiomycetidae</taxon>
        <taxon>Eurotiales</taxon>
        <taxon>Trichocomaceae</taxon>
        <taxon>Talaromyces</taxon>
        <taxon>Talaromyces sect. Islandici</taxon>
    </lineage>
</organism>
<dbReference type="InterPro" id="IPR021858">
    <property type="entry name" value="Fun_TF"/>
</dbReference>
<keyword evidence="1" id="KW-0479">Metal-binding</keyword>
<keyword evidence="5" id="KW-0804">Transcription</keyword>
<dbReference type="PANTHER" id="PTHR36206:SF12">
    <property type="entry name" value="ASPERCRYPTIN BIOSYNTHESIS CLUSTER-SPECIFIC TRANSCRIPTION REGULATOR ATNN-RELATED"/>
    <property type="match status" value="1"/>
</dbReference>
<dbReference type="EMBL" id="CVMT01000009">
    <property type="protein sequence ID" value="CRG91360.1"/>
    <property type="molecule type" value="Genomic_DNA"/>
</dbReference>
<evidence type="ECO:0000256" key="4">
    <source>
        <dbReference type="ARBA" id="ARBA00023125"/>
    </source>
</evidence>
<evidence type="ECO:0000256" key="3">
    <source>
        <dbReference type="ARBA" id="ARBA00023015"/>
    </source>
</evidence>
<name>A0A0U1M8S4_TALIS</name>
<evidence type="ECO:0000256" key="7">
    <source>
        <dbReference type="SAM" id="MobiDB-lite"/>
    </source>
</evidence>
<evidence type="ECO:0000256" key="6">
    <source>
        <dbReference type="ARBA" id="ARBA00023242"/>
    </source>
</evidence>
<keyword evidence="4" id="KW-0238">DNA-binding</keyword>
<dbReference type="PANTHER" id="PTHR36206">
    <property type="entry name" value="ASPERCRYPTIN BIOSYNTHESIS CLUSTER-SPECIFIC TRANSCRIPTION REGULATOR ATNN-RELATED"/>
    <property type="match status" value="1"/>
</dbReference>
<gene>
    <name evidence="8" type="ORF">PISL3812_08408</name>
</gene>
<dbReference type="OrthoDB" id="2593732at2759"/>
<dbReference type="Pfam" id="PF11951">
    <property type="entry name" value="Fungal_trans_2"/>
    <property type="match status" value="1"/>
</dbReference>
<evidence type="ECO:0000256" key="1">
    <source>
        <dbReference type="ARBA" id="ARBA00022723"/>
    </source>
</evidence>
<dbReference type="GO" id="GO:0046872">
    <property type="term" value="F:metal ion binding"/>
    <property type="evidence" value="ECO:0007669"/>
    <property type="project" value="UniProtKB-KW"/>
</dbReference>
<reference evidence="8 9" key="1">
    <citation type="submission" date="2015-04" db="EMBL/GenBank/DDBJ databases">
        <authorList>
            <person name="Syromyatnikov M.Y."/>
            <person name="Popov V.N."/>
        </authorList>
    </citation>
    <scope>NUCLEOTIDE SEQUENCE [LARGE SCALE GENOMIC DNA]</scope>
    <source>
        <strain evidence="8">WF-38-12</strain>
    </source>
</reference>
<accession>A0A0U1M8S4</accession>
<proteinExistence type="predicted"/>
<dbReference type="GO" id="GO:0003677">
    <property type="term" value="F:DNA binding"/>
    <property type="evidence" value="ECO:0007669"/>
    <property type="project" value="UniProtKB-KW"/>
</dbReference>
<evidence type="ECO:0000256" key="5">
    <source>
        <dbReference type="ARBA" id="ARBA00023163"/>
    </source>
</evidence>
<evidence type="ECO:0000313" key="8">
    <source>
        <dbReference type="EMBL" id="CRG91360.1"/>
    </source>
</evidence>
<feature type="region of interest" description="Disordered" evidence="7">
    <location>
        <begin position="484"/>
        <end position="508"/>
    </location>
</feature>
<sequence length="597" mass="67235">MKLGPGMEIVPFMYIQRPDMFRTSCQRCLSTGRKCDGYENIEPDTSSSSPQNLRITASSANSSHTLLSTPSAHHLLPGNEAENQHFDFFRSVTTTNLASFLDIGFWSNSVLQATHQYPALFHATAAFGCIHHSFLIDGTPATVPREDTNGNAQFSLGQFNKAIRSMSQLLSQDEYNPLDQQVILTTCILFTCICVLQGRQDKAFMHVNNGLKMIRQWRLNDRSRRESHSKGGGIDALMLAFMRLDTQIRPYIDGQESILQWTSDEVIPAPSNFPFKSLLEAYTDLETIFNRVMRVVLGQGGLDSRQSFSPEEEMQRLRDQSVAWDNQLSAFLADSAVPRKEADESALNLVRLRRAFMNHFLDPKLLLDDPDNELIPIYQEMLQLVAKFLQHEECDETPSLGLVDGATRKQRPQHPVFTLATGVIEPLFVIGTRCRDPALRRKALHLLQLYPRREGVCEGMLAEKIVRMVVDIEENNCLRSIGYRESRSSSSTTTTSFTSSPPPPSPSLASDTLSMFGYSYPDSAVSITSTSSASPADKINIHSLSPCSEEGQMVCNRHRVVKIQFLLLTERQLKIVMWTAEDLQLKKRGRVMVSSWW</sequence>
<keyword evidence="9" id="KW-1185">Reference proteome</keyword>
<evidence type="ECO:0000313" key="9">
    <source>
        <dbReference type="Proteomes" id="UP000054383"/>
    </source>
</evidence>
<keyword evidence="6" id="KW-0539">Nucleus</keyword>
<dbReference type="AlphaFoldDB" id="A0A0U1M8S4"/>
<protein>
    <recommendedName>
        <fullName evidence="10">Zn(2)-C6 fungal-type domain-containing protein</fullName>
    </recommendedName>
</protein>
<dbReference type="OMA" id="QMEYLLR"/>